<dbReference type="Pfam" id="PF13700">
    <property type="entry name" value="DUF4158"/>
    <property type="match status" value="1"/>
</dbReference>
<evidence type="ECO:0000313" key="2">
    <source>
        <dbReference type="EMBL" id="CAA9254674.1"/>
    </source>
</evidence>
<evidence type="ECO:0000259" key="1">
    <source>
        <dbReference type="Pfam" id="PF13700"/>
    </source>
</evidence>
<sequence length="48" mass="4940">MAKPQSAGLRGAVGTVRFLGTFLADPTDVPTDVVDYVAEQWGAADACA</sequence>
<proteinExistence type="predicted"/>
<protein>
    <recommendedName>
        <fullName evidence="1">DUF4158 domain-containing protein</fullName>
    </recommendedName>
</protein>
<dbReference type="AlphaFoldDB" id="A0A6J4IL46"/>
<dbReference type="InterPro" id="IPR025296">
    <property type="entry name" value="DUF4158"/>
</dbReference>
<dbReference type="EMBL" id="CADCSZ010000154">
    <property type="protein sequence ID" value="CAA9254674.1"/>
    <property type="molecule type" value="Genomic_DNA"/>
</dbReference>
<name>A0A6J4IL46_9ACTN</name>
<accession>A0A6J4IL46</accession>
<gene>
    <name evidence="2" type="ORF">AVDCRST_MAG76-2477</name>
</gene>
<organism evidence="2">
    <name type="scientific">uncultured Acidimicrobiales bacterium</name>
    <dbReference type="NCBI Taxonomy" id="310071"/>
    <lineage>
        <taxon>Bacteria</taxon>
        <taxon>Bacillati</taxon>
        <taxon>Actinomycetota</taxon>
        <taxon>Acidimicrobiia</taxon>
        <taxon>Acidimicrobiales</taxon>
        <taxon>environmental samples</taxon>
    </lineage>
</organism>
<reference evidence="2" key="1">
    <citation type="submission" date="2020-02" db="EMBL/GenBank/DDBJ databases">
        <authorList>
            <person name="Meier V. D."/>
        </authorList>
    </citation>
    <scope>NUCLEOTIDE SEQUENCE</scope>
    <source>
        <strain evidence="2">AVDCRST_MAG76</strain>
    </source>
</reference>
<feature type="domain" description="DUF4158" evidence="1">
    <location>
        <begin position="13"/>
        <end position="44"/>
    </location>
</feature>